<evidence type="ECO:0000256" key="1">
    <source>
        <dbReference type="ARBA" id="ARBA00003520"/>
    </source>
</evidence>
<dbReference type="Pfam" id="PF00022">
    <property type="entry name" value="Actin"/>
    <property type="match status" value="1"/>
</dbReference>
<accession>A0A3S5BS58</accession>
<organism evidence="2 3">
    <name type="scientific">Protopolystoma xenopodis</name>
    <dbReference type="NCBI Taxonomy" id="117903"/>
    <lineage>
        <taxon>Eukaryota</taxon>
        <taxon>Metazoa</taxon>
        <taxon>Spiralia</taxon>
        <taxon>Lophotrochozoa</taxon>
        <taxon>Platyhelminthes</taxon>
        <taxon>Monogenea</taxon>
        <taxon>Polyopisthocotylea</taxon>
        <taxon>Polystomatidea</taxon>
        <taxon>Polystomatidae</taxon>
        <taxon>Protopolystoma</taxon>
    </lineage>
</organism>
<name>A0A3S5BS58_9PLAT</name>
<dbReference type="AlphaFoldDB" id="A0A3S5BS58"/>
<reference evidence="2" key="1">
    <citation type="submission" date="2018-11" db="EMBL/GenBank/DDBJ databases">
        <authorList>
            <consortium name="Pathogen Informatics"/>
        </authorList>
    </citation>
    <scope>NUCLEOTIDE SEQUENCE</scope>
</reference>
<protein>
    <submittedName>
        <fullName evidence="2">Uncharacterized protein</fullName>
    </submittedName>
</protein>
<keyword evidence="3" id="KW-1185">Reference proteome</keyword>
<dbReference type="InterPro" id="IPR043129">
    <property type="entry name" value="ATPase_NBD"/>
</dbReference>
<dbReference type="EMBL" id="CAAALY010025995">
    <property type="protein sequence ID" value="VEL15804.1"/>
    <property type="molecule type" value="Genomic_DNA"/>
</dbReference>
<dbReference type="Gene3D" id="3.30.420.40">
    <property type="match status" value="1"/>
</dbReference>
<dbReference type="Proteomes" id="UP000784294">
    <property type="component" value="Unassembled WGS sequence"/>
</dbReference>
<dbReference type="InterPro" id="IPR004000">
    <property type="entry name" value="Actin"/>
</dbReference>
<proteinExistence type="predicted"/>
<evidence type="ECO:0000313" key="3">
    <source>
        <dbReference type="Proteomes" id="UP000784294"/>
    </source>
</evidence>
<sequence length="70" mass="7891">MSGGSSMFKNLDRRIQQDIKRIVDNRLRITEELSGGRIKPTPIDVRVVSHPHQRYAVWFGGSLLASTVAK</sequence>
<gene>
    <name evidence="2" type="ORF">PXEA_LOCUS9244</name>
</gene>
<evidence type="ECO:0000313" key="2">
    <source>
        <dbReference type="EMBL" id="VEL15804.1"/>
    </source>
</evidence>
<dbReference type="SUPFAM" id="SSF53067">
    <property type="entry name" value="Actin-like ATPase domain"/>
    <property type="match status" value="1"/>
</dbReference>
<comment type="caution">
    <text evidence="2">The sequence shown here is derived from an EMBL/GenBank/DDBJ whole genome shotgun (WGS) entry which is preliminary data.</text>
</comment>
<comment type="function">
    <text evidence="1">Actins are highly conserved proteins that are involved in various types of cell motility and are ubiquitously expressed in all eukaryotic cells.</text>
</comment>
<dbReference type="OrthoDB" id="5132116at2759"/>